<name>A0A9X3MAQ5_9CORY</name>
<organism evidence="8 10">
    <name type="scientific">Corynebacterium curieae</name>
    <dbReference type="NCBI Taxonomy" id="2913500"/>
    <lineage>
        <taxon>Bacteria</taxon>
        <taxon>Bacillati</taxon>
        <taxon>Actinomycetota</taxon>
        <taxon>Actinomycetes</taxon>
        <taxon>Mycobacteriales</taxon>
        <taxon>Corynebacteriaceae</taxon>
        <taxon>Corynebacterium</taxon>
    </lineage>
</organism>
<dbReference type="RefSeq" id="WP_269946539.1">
    <property type="nucleotide sequence ID" value="NZ_JAKMUU010000004.1"/>
</dbReference>
<keyword evidence="2" id="KW-0813">Transport</keyword>
<dbReference type="PANTHER" id="PTHR43823:SF3">
    <property type="entry name" value="MULTIDRUG EXPORT PROTEIN MEPA"/>
    <property type="match status" value="1"/>
</dbReference>
<dbReference type="Pfam" id="PF01554">
    <property type="entry name" value="MatE"/>
    <property type="match status" value="2"/>
</dbReference>
<reference evidence="9 11" key="2">
    <citation type="submission" date="2023-08" db="EMBL/GenBank/DDBJ databases">
        <title>Genomic characterization of the C. tuberculostearicum species complex, a ubiquitous member of the human skin microbiome.</title>
        <authorList>
            <person name="Ahmed N."/>
            <person name="Deming C."/>
            <person name="Conlan S."/>
            <person name="Segre J."/>
        </authorList>
    </citation>
    <scope>NUCLEOTIDE SEQUENCE [LARGE SCALE GENOMIC DNA]</scope>
    <source>
        <strain evidence="9 11">CTNIH19</strain>
    </source>
</reference>
<feature type="transmembrane region" description="Helical" evidence="7">
    <location>
        <begin position="366"/>
        <end position="385"/>
    </location>
</feature>
<evidence type="ECO:0000256" key="7">
    <source>
        <dbReference type="SAM" id="Phobius"/>
    </source>
</evidence>
<feature type="transmembrane region" description="Helical" evidence="7">
    <location>
        <begin position="12"/>
        <end position="37"/>
    </location>
</feature>
<dbReference type="PANTHER" id="PTHR43823">
    <property type="entry name" value="SPORULATION PROTEIN YKVU"/>
    <property type="match status" value="1"/>
</dbReference>
<feature type="transmembrane region" description="Helical" evidence="7">
    <location>
        <begin position="397"/>
        <end position="419"/>
    </location>
</feature>
<feature type="transmembrane region" description="Helical" evidence="7">
    <location>
        <begin position="256"/>
        <end position="273"/>
    </location>
</feature>
<dbReference type="GO" id="GO:0042910">
    <property type="term" value="F:xenobiotic transmembrane transporter activity"/>
    <property type="evidence" value="ECO:0007669"/>
    <property type="project" value="InterPro"/>
</dbReference>
<dbReference type="InterPro" id="IPR048279">
    <property type="entry name" value="MdtK-like"/>
</dbReference>
<gene>
    <name evidence="8" type="ORF">L8V01_07875</name>
    <name evidence="9" type="ORF">RAE13_06670</name>
</gene>
<comment type="caution">
    <text evidence="8">The sequence shown here is derived from an EMBL/GenBank/DDBJ whole genome shotgun (WGS) entry which is preliminary data.</text>
</comment>
<keyword evidence="4 7" id="KW-0812">Transmembrane</keyword>
<dbReference type="InterPro" id="IPR002528">
    <property type="entry name" value="MATE_fam"/>
</dbReference>
<feature type="transmembrane region" description="Helical" evidence="7">
    <location>
        <begin position="293"/>
        <end position="313"/>
    </location>
</feature>
<dbReference type="Proteomes" id="UP001185631">
    <property type="component" value="Unassembled WGS sequence"/>
</dbReference>
<feature type="transmembrane region" description="Helical" evidence="7">
    <location>
        <begin position="175"/>
        <end position="198"/>
    </location>
</feature>
<evidence type="ECO:0000256" key="4">
    <source>
        <dbReference type="ARBA" id="ARBA00022692"/>
    </source>
</evidence>
<proteinExistence type="predicted"/>
<feature type="transmembrane region" description="Helical" evidence="7">
    <location>
        <begin position="204"/>
        <end position="224"/>
    </location>
</feature>
<feature type="transmembrane region" description="Helical" evidence="7">
    <location>
        <begin position="49"/>
        <end position="71"/>
    </location>
</feature>
<evidence type="ECO:0000256" key="6">
    <source>
        <dbReference type="ARBA" id="ARBA00023136"/>
    </source>
</evidence>
<keyword evidence="11" id="KW-1185">Reference proteome</keyword>
<dbReference type="PIRSF" id="PIRSF006603">
    <property type="entry name" value="DinF"/>
    <property type="match status" value="1"/>
</dbReference>
<dbReference type="EMBL" id="JAKMUU010000004">
    <property type="protein sequence ID" value="MCZ9307392.1"/>
    <property type="molecule type" value="Genomic_DNA"/>
</dbReference>
<comment type="subcellular location">
    <subcellularLocation>
        <location evidence="1">Cell membrane</location>
        <topology evidence="1">Multi-pass membrane protein</topology>
    </subcellularLocation>
</comment>
<evidence type="ECO:0000256" key="5">
    <source>
        <dbReference type="ARBA" id="ARBA00022989"/>
    </source>
</evidence>
<feature type="transmembrane region" description="Helical" evidence="7">
    <location>
        <begin position="140"/>
        <end position="163"/>
    </location>
</feature>
<dbReference type="GO" id="GO:0015297">
    <property type="term" value="F:antiporter activity"/>
    <property type="evidence" value="ECO:0007669"/>
    <property type="project" value="InterPro"/>
</dbReference>
<accession>A0A9X3MAQ5</accession>
<evidence type="ECO:0000313" key="11">
    <source>
        <dbReference type="Proteomes" id="UP001185631"/>
    </source>
</evidence>
<evidence type="ECO:0000256" key="2">
    <source>
        <dbReference type="ARBA" id="ARBA00022448"/>
    </source>
</evidence>
<feature type="transmembrane region" description="Helical" evidence="7">
    <location>
        <begin position="425"/>
        <end position="444"/>
    </location>
</feature>
<feature type="transmembrane region" description="Helical" evidence="7">
    <location>
        <begin position="325"/>
        <end position="346"/>
    </location>
</feature>
<dbReference type="GO" id="GO:0005886">
    <property type="term" value="C:plasma membrane"/>
    <property type="evidence" value="ECO:0007669"/>
    <property type="project" value="UniProtKB-SubCell"/>
</dbReference>
<dbReference type="EMBL" id="JAVBID010000007">
    <property type="protein sequence ID" value="MDV2424093.1"/>
    <property type="molecule type" value="Genomic_DNA"/>
</dbReference>
<sequence>MSNNNYTLSSAPLLRALLHLCLPMIAGLAAGSLYNVAGAAIVGHLDNTAFLAALTFGLPVYSLIMGFGNLFGVGGGTYMSRLAGEYEKSGDSHLLTRIKNVSAFTLWASLSVGVVLGIVVALCAHPIAHAIGAGSGTPTAAATSTFIVALALGSPLHISAFSLEQLVRAEGAASHSMIGMGIGAAANVLFDLIFILGLGWGMTGAGVALALTNLIVCAYYVWWLSTRSSQASLRLSDVHVDTKLVTTVVETGSSELFMTAFIIITTLIMNWIAMSYSEALLASMGLALRVSNLVEMIVTGIVMGSLPLMSYAFGTGKHQRLHAAIRSVALANLAVVAIFSTAIFVFKEPFLHLFSSDAEVIADSTSFLTAMLVSTAFNGLTSLMISVFQATEQGRAAAALSIIQGVAFVPIVLAAHAWIGMTGVIWSMTAAEFITFLAAAAIYVHNRCRLDAAPSKREAPEMAEALAA</sequence>
<keyword evidence="5 7" id="KW-1133">Transmembrane helix</keyword>
<keyword evidence="6 7" id="KW-0472">Membrane</keyword>
<evidence type="ECO:0000313" key="8">
    <source>
        <dbReference type="EMBL" id="MCZ9307392.1"/>
    </source>
</evidence>
<evidence type="ECO:0000256" key="3">
    <source>
        <dbReference type="ARBA" id="ARBA00022475"/>
    </source>
</evidence>
<dbReference type="InterPro" id="IPR051327">
    <property type="entry name" value="MATE_MepA_subfamily"/>
</dbReference>
<reference evidence="8" key="1">
    <citation type="submission" date="2022-02" db="EMBL/GenBank/DDBJ databases">
        <title>Corynebacterium sp. from urogenital microbiome.</title>
        <authorList>
            <person name="Cappelli E.A."/>
            <person name="Ribeiro T.G."/>
            <person name="Peixe L."/>
        </authorList>
    </citation>
    <scope>NUCLEOTIDE SEQUENCE</scope>
    <source>
        <strain evidence="8">C8Ua_181</strain>
    </source>
</reference>
<evidence type="ECO:0000313" key="9">
    <source>
        <dbReference type="EMBL" id="MDV2424093.1"/>
    </source>
</evidence>
<evidence type="ECO:0000313" key="10">
    <source>
        <dbReference type="Proteomes" id="UP001146430"/>
    </source>
</evidence>
<keyword evidence="3" id="KW-1003">Cell membrane</keyword>
<protein>
    <submittedName>
        <fullName evidence="9">MATE family efflux transporter</fullName>
    </submittedName>
</protein>
<evidence type="ECO:0000256" key="1">
    <source>
        <dbReference type="ARBA" id="ARBA00004651"/>
    </source>
</evidence>
<dbReference type="Proteomes" id="UP001146430">
    <property type="component" value="Unassembled WGS sequence"/>
</dbReference>
<dbReference type="AlphaFoldDB" id="A0A9X3MAQ5"/>
<feature type="transmembrane region" description="Helical" evidence="7">
    <location>
        <begin position="104"/>
        <end position="128"/>
    </location>
</feature>